<dbReference type="PANTHER" id="PTHR43250:SF2">
    <property type="entry name" value="EXODEOXYRIBONUCLEASE III"/>
    <property type="match status" value="1"/>
</dbReference>
<comment type="caution">
    <text evidence="1">The sequence shown here is derived from an EMBL/GenBank/DDBJ whole genome shotgun (WGS) entry which is preliminary data.</text>
</comment>
<dbReference type="EMBL" id="JAAGME010001431">
    <property type="protein sequence ID" value="NEB71986.1"/>
    <property type="molecule type" value="Genomic_DNA"/>
</dbReference>
<organism evidence="1 2">
    <name type="scientific">Streptomyces microflavus</name>
    <name type="common">Streptomyces lipmanii</name>
    <dbReference type="NCBI Taxonomy" id="1919"/>
    <lineage>
        <taxon>Bacteria</taxon>
        <taxon>Bacillati</taxon>
        <taxon>Actinomycetota</taxon>
        <taxon>Actinomycetes</taxon>
        <taxon>Kitasatosporales</taxon>
        <taxon>Streptomycetaceae</taxon>
        <taxon>Streptomyces</taxon>
    </lineage>
</organism>
<dbReference type="InterPro" id="IPR037493">
    <property type="entry name" value="ExoIII-like"/>
</dbReference>
<reference evidence="1 2" key="1">
    <citation type="submission" date="2020-01" db="EMBL/GenBank/DDBJ databases">
        <title>Insect and environment-associated Actinomycetes.</title>
        <authorList>
            <person name="Currrie C."/>
            <person name="Chevrette M."/>
            <person name="Carlson C."/>
            <person name="Stubbendieck R."/>
            <person name="Wendt-Pienkowski E."/>
        </authorList>
    </citation>
    <scope>NUCLEOTIDE SEQUENCE [LARGE SCALE GENOMIC DNA]</scope>
    <source>
        <strain evidence="1 2">SID14438</strain>
    </source>
</reference>
<gene>
    <name evidence="1" type="ORF">G3I39_33695</name>
</gene>
<dbReference type="Gene3D" id="3.60.10.10">
    <property type="entry name" value="Endonuclease/exonuclease/phosphatase"/>
    <property type="match status" value="1"/>
</dbReference>
<dbReference type="GO" id="GO:0008311">
    <property type="term" value="F:double-stranded DNA 3'-5' DNA exonuclease activity"/>
    <property type="evidence" value="ECO:0007669"/>
    <property type="project" value="InterPro"/>
</dbReference>
<dbReference type="SUPFAM" id="SSF56219">
    <property type="entry name" value="DNase I-like"/>
    <property type="match status" value="1"/>
</dbReference>
<proteinExistence type="predicted"/>
<dbReference type="PANTHER" id="PTHR43250">
    <property type="entry name" value="EXODEOXYRIBONUCLEASE III"/>
    <property type="match status" value="1"/>
</dbReference>
<protein>
    <submittedName>
        <fullName evidence="1">Exodeoxyribonuclease III</fullName>
    </submittedName>
</protein>
<dbReference type="InterPro" id="IPR036691">
    <property type="entry name" value="Endo/exonu/phosph_ase_sf"/>
</dbReference>
<evidence type="ECO:0000313" key="2">
    <source>
        <dbReference type="Proteomes" id="UP000471648"/>
    </source>
</evidence>
<sequence length="76" mass="8271">LPGGPEYDGVEEPRAISATCGPVRVWSVYVPNGREVGHPHFAYKLQWLKALRDAVADDAAGERPFAVLGDYNIAPH</sequence>
<evidence type="ECO:0000313" key="1">
    <source>
        <dbReference type="EMBL" id="NEB71986.1"/>
    </source>
</evidence>
<feature type="non-terminal residue" evidence="1">
    <location>
        <position position="1"/>
    </location>
</feature>
<accession>A0A6N9VGR7</accession>
<feature type="non-terminal residue" evidence="1">
    <location>
        <position position="76"/>
    </location>
</feature>
<dbReference type="Proteomes" id="UP000471648">
    <property type="component" value="Unassembled WGS sequence"/>
</dbReference>
<name>A0A6N9VGR7_STRMI</name>
<dbReference type="AlphaFoldDB" id="A0A6N9VGR7"/>
<dbReference type="GO" id="GO:0006281">
    <property type="term" value="P:DNA repair"/>
    <property type="evidence" value="ECO:0007669"/>
    <property type="project" value="InterPro"/>
</dbReference>